<sequence length="356" mass="40197">MALKKITVPLYRDYEVTSASRQFCIRGGYRPECSSFCQCVASLFQSTNETANFWTSFLPGLYFTYLLMTSYRTDSSHLWPYYGYLLTVTTVLLLLERTPAISGRTMNGLQPSLAVLWLPADCTLVIRTDSSHLLPYYGYLLTVLLTDSSHLWPYYGYLLTVTTCHWVSSCAHAFCNISLRARNILFFFDYSAISLYSFGSAILYISYSFPHRLYSTSSISMILHLTEAPFQSPNFLSMLPSAPRRYEQMYLPVAAVLSVGSTTLACTSRVLAPVWSQKYLILVSYGLTYVWDHLPILARVSSEGLSDDPAARLYLGHFLALGFAIFFYGTHIPERLAPGKFDYLGELQSGPLNIDL</sequence>
<comment type="similarity">
    <text evidence="2">Belongs to the ADIPOR family.</text>
</comment>
<dbReference type="EMBL" id="OE000940">
    <property type="protein sequence ID" value="CAD7455514.1"/>
    <property type="molecule type" value="Genomic_DNA"/>
</dbReference>
<evidence type="ECO:0000256" key="3">
    <source>
        <dbReference type="ARBA" id="ARBA00022692"/>
    </source>
</evidence>
<feature type="transmembrane region" description="Helical" evidence="7">
    <location>
        <begin position="249"/>
        <end position="272"/>
    </location>
</feature>
<dbReference type="AlphaFoldDB" id="A0A7R9FL37"/>
<evidence type="ECO:0000256" key="7">
    <source>
        <dbReference type="SAM" id="Phobius"/>
    </source>
</evidence>
<evidence type="ECO:0000256" key="5">
    <source>
        <dbReference type="ARBA" id="ARBA00023136"/>
    </source>
</evidence>
<keyword evidence="3 7" id="KW-0812">Transmembrane</keyword>
<dbReference type="InterPro" id="IPR004254">
    <property type="entry name" value="AdipoR/HlyIII-related"/>
</dbReference>
<evidence type="ECO:0000256" key="2">
    <source>
        <dbReference type="ARBA" id="ARBA00007018"/>
    </source>
</evidence>
<dbReference type="Pfam" id="PF03006">
    <property type="entry name" value="HlyIII"/>
    <property type="match status" value="1"/>
</dbReference>
<feature type="binding site" evidence="6">
    <location>
        <position position="172"/>
    </location>
    <ligand>
        <name>Zn(2+)</name>
        <dbReference type="ChEBI" id="CHEBI:29105"/>
    </ligand>
</feature>
<dbReference type="PANTHER" id="PTHR20855">
    <property type="entry name" value="ADIPOR/PROGESTIN RECEPTOR-RELATED"/>
    <property type="match status" value="1"/>
</dbReference>
<proteinExistence type="inferred from homology"/>
<evidence type="ECO:0000256" key="4">
    <source>
        <dbReference type="ARBA" id="ARBA00022989"/>
    </source>
</evidence>
<keyword evidence="6" id="KW-0862">Zinc</keyword>
<dbReference type="PANTHER" id="PTHR20855:SF143">
    <property type="entry name" value="MEMBRANE PROGESTIN RECEPTOR EPSILON"/>
    <property type="match status" value="1"/>
</dbReference>
<feature type="transmembrane region" description="Helical" evidence="7">
    <location>
        <begin position="78"/>
        <end position="95"/>
    </location>
</feature>
<evidence type="ECO:0000256" key="1">
    <source>
        <dbReference type="ARBA" id="ARBA00004141"/>
    </source>
</evidence>
<name>A0A7R9FL37_9NEOP</name>
<reference evidence="8" key="1">
    <citation type="submission" date="2020-11" db="EMBL/GenBank/DDBJ databases">
        <authorList>
            <person name="Tran Van P."/>
        </authorList>
    </citation>
    <scope>NUCLEOTIDE SEQUENCE</scope>
</reference>
<keyword evidence="4 7" id="KW-1133">Transmembrane helix</keyword>
<comment type="subcellular location">
    <subcellularLocation>
        <location evidence="1">Membrane</location>
        <topology evidence="1">Multi-pass membrane protein</topology>
    </subcellularLocation>
</comment>
<gene>
    <name evidence="8" type="ORF">TTEB3V08_LOCUS3581</name>
</gene>
<feature type="transmembrane region" description="Helical" evidence="7">
    <location>
        <begin position="279"/>
        <end position="298"/>
    </location>
</feature>
<feature type="transmembrane region" description="Helical" evidence="7">
    <location>
        <begin position="53"/>
        <end position="71"/>
    </location>
</feature>
<dbReference type="GO" id="GO:0046872">
    <property type="term" value="F:metal ion binding"/>
    <property type="evidence" value="ECO:0007669"/>
    <property type="project" value="UniProtKB-KW"/>
</dbReference>
<dbReference type="GO" id="GO:0038023">
    <property type="term" value="F:signaling receptor activity"/>
    <property type="evidence" value="ECO:0007669"/>
    <property type="project" value="TreeGrafter"/>
</dbReference>
<evidence type="ECO:0000313" key="8">
    <source>
        <dbReference type="EMBL" id="CAD7455514.1"/>
    </source>
</evidence>
<evidence type="ECO:0000256" key="6">
    <source>
        <dbReference type="PIRSR" id="PIRSR604254-1"/>
    </source>
</evidence>
<protein>
    <submittedName>
        <fullName evidence="8">Uncharacterized protein</fullName>
    </submittedName>
</protein>
<organism evidence="8">
    <name type="scientific">Timema tahoe</name>
    <dbReference type="NCBI Taxonomy" id="61484"/>
    <lineage>
        <taxon>Eukaryota</taxon>
        <taxon>Metazoa</taxon>
        <taxon>Ecdysozoa</taxon>
        <taxon>Arthropoda</taxon>
        <taxon>Hexapoda</taxon>
        <taxon>Insecta</taxon>
        <taxon>Pterygota</taxon>
        <taxon>Neoptera</taxon>
        <taxon>Polyneoptera</taxon>
        <taxon>Phasmatodea</taxon>
        <taxon>Timematodea</taxon>
        <taxon>Timematoidea</taxon>
        <taxon>Timematidae</taxon>
        <taxon>Timema</taxon>
    </lineage>
</organism>
<feature type="transmembrane region" description="Helical" evidence="7">
    <location>
        <begin position="310"/>
        <end position="330"/>
    </location>
</feature>
<dbReference type="GO" id="GO:0016020">
    <property type="term" value="C:membrane"/>
    <property type="evidence" value="ECO:0007669"/>
    <property type="project" value="UniProtKB-SubCell"/>
</dbReference>
<keyword evidence="6" id="KW-0479">Metal-binding</keyword>
<keyword evidence="5 7" id="KW-0472">Membrane</keyword>
<feature type="transmembrane region" description="Helical" evidence="7">
    <location>
        <begin position="187"/>
        <end position="207"/>
    </location>
</feature>
<accession>A0A7R9FL37</accession>